<evidence type="ECO:0000256" key="1">
    <source>
        <dbReference type="ARBA" id="ARBA00004123"/>
    </source>
</evidence>
<evidence type="ECO:0000256" key="7">
    <source>
        <dbReference type="PROSITE-ProRule" id="PRU00332"/>
    </source>
</evidence>
<evidence type="ECO:0000256" key="3">
    <source>
        <dbReference type="ARBA" id="ARBA00022884"/>
    </source>
</evidence>
<dbReference type="STRING" id="61424.A0A2T9YIP0"/>
<name>A0A2T9YIP0_9FUNG</name>
<feature type="domain" description="HTH La-type RNA-binding" evidence="10">
    <location>
        <begin position="5"/>
        <end position="99"/>
    </location>
</feature>
<feature type="compositionally biased region" description="Basic and acidic residues" evidence="8">
    <location>
        <begin position="364"/>
        <end position="378"/>
    </location>
</feature>
<dbReference type="PROSITE" id="PS50102">
    <property type="entry name" value="RRM"/>
    <property type="match status" value="1"/>
</dbReference>
<feature type="domain" description="RRM" evidence="9">
    <location>
        <begin position="106"/>
        <end position="188"/>
    </location>
</feature>
<dbReference type="AlphaFoldDB" id="A0A2T9YIP0"/>
<dbReference type="GO" id="GO:1990904">
    <property type="term" value="C:ribonucleoprotein complex"/>
    <property type="evidence" value="ECO:0007669"/>
    <property type="project" value="UniProtKB-UniRule"/>
</dbReference>
<protein>
    <recommendedName>
        <fullName evidence="14">HTH La-type RNA-binding domain-containing protein</fullName>
    </recommendedName>
</protein>
<dbReference type="Gene3D" id="3.30.70.330">
    <property type="match status" value="2"/>
</dbReference>
<dbReference type="SUPFAM" id="SSF46785">
    <property type="entry name" value="Winged helix' DNA-binding domain"/>
    <property type="match status" value="1"/>
</dbReference>
<organism evidence="12 13">
    <name type="scientific">Furculomyces boomerangus</name>
    <dbReference type="NCBI Taxonomy" id="61424"/>
    <lineage>
        <taxon>Eukaryota</taxon>
        <taxon>Fungi</taxon>
        <taxon>Fungi incertae sedis</taxon>
        <taxon>Zoopagomycota</taxon>
        <taxon>Kickxellomycotina</taxon>
        <taxon>Harpellomycetes</taxon>
        <taxon>Harpellales</taxon>
        <taxon>Harpellaceae</taxon>
        <taxon>Furculomyces</taxon>
    </lineage>
</organism>
<evidence type="ECO:0000256" key="6">
    <source>
        <dbReference type="ARBA" id="ARBA00023242"/>
    </source>
</evidence>
<dbReference type="PANTHER" id="PTHR22792:SF62">
    <property type="entry name" value="LA-RELATED PROTEIN 7"/>
    <property type="match status" value="1"/>
</dbReference>
<dbReference type="PANTHER" id="PTHR22792">
    <property type="entry name" value="LUPUS LA PROTEIN-RELATED"/>
    <property type="match status" value="1"/>
</dbReference>
<evidence type="ECO:0000256" key="2">
    <source>
        <dbReference type="ARBA" id="ARBA00008680"/>
    </source>
</evidence>
<dbReference type="InterPro" id="IPR014886">
    <property type="entry name" value="La_xRRM"/>
</dbReference>
<dbReference type="Gene3D" id="1.10.10.10">
    <property type="entry name" value="Winged helix-like DNA-binding domain superfamily/Winged helix DNA-binding domain"/>
    <property type="match status" value="1"/>
</dbReference>
<comment type="similarity">
    <text evidence="2">Belongs to the LARP7 family.</text>
</comment>
<dbReference type="SUPFAM" id="SSF54928">
    <property type="entry name" value="RNA-binding domain, RBD"/>
    <property type="match status" value="1"/>
</dbReference>
<evidence type="ECO:0000313" key="12">
    <source>
        <dbReference type="EMBL" id="PVU92222.1"/>
    </source>
</evidence>
<evidence type="ECO:0000259" key="10">
    <source>
        <dbReference type="PROSITE" id="PS50961"/>
    </source>
</evidence>
<dbReference type="GO" id="GO:0005634">
    <property type="term" value="C:nucleus"/>
    <property type="evidence" value="ECO:0007669"/>
    <property type="project" value="UniProtKB-SubCell"/>
</dbReference>
<dbReference type="PROSITE" id="PS51939">
    <property type="entry name" value="XRRM"/>
    <property type="match status" value="1"/>
</dbReference>
<sequence>MSEIDRNEGGVAEEIVGQLEYYLSDWNLRKDEFLQAKIKEAPGGWIHINTFFEFPRLQNLYSKTIILPSLKLVAKNSKEIEANISKKLLRRRRPFQDLDKQTIDKRTVYVEGFIKPYTTAQSIKSLFENFFGKILFVNPYYDLEKNHFHGFAFIEFYNDNSATSCVTSINKAYNNEVIDTINLDELKNKLPNLRAWKKTDWEKLKMEYLNLQTLMQREIKRPFQIKDSSIIRVHGIHPESTVDTLVKLIAKKKPVDYVDHEKGSIFAYLIFQTPKDASKASEYFENKELYHKNSLDSKGSPQTDFNINELAPVLLEKNFHIRTKIIKGKEETNYWEHITYNPNSLYKINNSTEPKSEHSKHKIKPEINNENKKIRLDT</sequence>
<dbReference type="InterPro" id="IPR000504">
    <property type="entry name" value="RRM_dom"/>
</dbReference>
<keyword evidence="5" id="KW-0804">Transcription</keyword>
<dbReference type="GO" id="GO:0070034">
    <property type="term" value="F:telomerase RNA binding"/>
    <property type="evidence" value="ECO:0007669"/>
    <property type="project" value="InterPro"/>
</dbReference>
<dbReference type="InterPro" id="IPR012677">
    <property type="entry name" value="Nucleotide-bd_a/b_plait_sf"/>
</dbReference>
<evidence type="ECO:0000313" key="13">
    <source>
        <dbReference type="Proteomes" id="UP000245699"/>
    </source>
</evidence>
<dbReference type="Proteomes" id="UP000245699">
    <property type="component" value="Unassembled WGS sequence"/>
</dbReference>
<dbReference type="InterPro" id="IPR036388">
    <property type="entry name" value="WH-like_DNA-bd_sf"/>
</dbReference>
<keyword evidence="3 7" id="KW-0694">RNA-binding</keyword>
<reference evidence="12 13" key="1">
    <citation type="journal article" date="2018" name="MBio">
        <title>Comparative Genomics Reveals the Core Gene Toolbox for the Fungus-Insect Symbiosis.</title>
        <authorList>
            <person name="Wang Y."/>
            <person name="Stata M."/>
            <person name="Wang W."/>
            <person name="Stajich J.E."/>
            <person name="White M.M."/>
            <person name="Moncalvo J.M."/>
        </authorList>
    </citation>
    <scope>NUCLEOTIDE SEQUENCE [LARGE SCALE GENOMIC DNA]</scope>
    <source>
        <strain evidence="12 13">AUS-77-4</strain>
    </source>
</reference>
<feature type="domain" description="XRRM" evidence="11">
    <location>
        <begin position="224"/>
        <end position="373"/>
    </location>
</feature>
<dbReference type="InterPro" id="IPR006630">
    <property type="entry name" value="La_HTH"/>
</dbReference>
<dbReference type="SMART" id="SM00715">
    <property type="entry name" value="LA"/>
    <property type="match status" value="1"/>
</dbReference>
<dbReference type="Pfam" id="PF00076">
    <property type="entry name" value="RRM_1"/>
    <property type="match status" value="1"/>
</dbReference>
<dbReference type="PRINTS" id="PR00302">
    <property type="entry name" value="LUPUSLA"/>
</dbReference>
<gene>
    <name evidence="12" type="ORF">BB559_003802</name>
</gene>
<evidence type="ECO:0000259" key="9">
    <source>
        <dbReference type="PROSITE" id="PS50102"/>
    </source>
</evidence>
<dbReference type="InterPro" id="IPR045180">
    <property type="entry name" value="La_dom_prot"/>
</dbReference>
<keyword evidence="13" id="KW-1185">Reference proteome</keyword>
<accession>A0A2T9YIP0</accession>
<comment type="caution">
    <text evidence="12">The sequence shown here is derived from an EMBL/GenBank/DDBJ whole genome shotgun (WGS) entry which is preliminary data.</text>
</comment>
<evidence type="ECO:0008006" key="14">
    <source>
        <dbReference type="Google" id="ProtNLM"/>
    </source>
</evidence>
<dbReference type="InterPro" id="IPR002344">
    <property type="entry name" value="Lupus_La"/>
</dbReference>
<evidence type="ECO:0000256" key="4">
    <source>
        <dbReference type="ARBA" id="ARBA00023015"/>
    </source>
</evidence>
<evidence type="ECO:0000256" key="5">
    <source>
        <dbReference type="ARBA" id="ARBA00023163"/>
    </source>
</evidence>
<keyword evidence="4" id="KW-0805">Transcription regulation</keyword>
<dbReference type="Pfam" id="PF19977">
    <property type="entry name" value="xRRM"/>
    <property type="match status" value="1"/>
</dbReference>
<dbReference type="PROSITE" id="PS50961">
    <property type="entry name" value="HTH_LA"/>
    <property type="match status" value="1"/>
</dbReference>
<comment type="subcellular location">
    <subcellularLocation>
        <location evidence="1">Nucleus</location>
    </subcellularLocation>
</comment>
<feature type="region of interest" description="Disordered" evidence="8">
    <location>
        <begin position="349"/>
        <end position="378"/>
    </location>
</feature>
<evidence type="ECO:0000259" key="11">
    <source>
        <dbReference type="PROSITE" id="PS51939"/>
    </source>
</evidence>
<dbReference type="Pfam" id="PF05383">
    <property type="entry name" value="La"/>
    <property type="match status" value="1"/>
</dbReference>
<evidence type="ECO:0000256" key="8">
    <source>
        <dbReference type="SAM" id="MobiDB-lite"/>
    </source>
</evidence>
<dbReference type="SMART" id="SM00360">
    <property type="entry name" value="RRM"/>
    <property type="match status" value="2"/>
</dbReference>
<proteinExistence type="inferred from homology"/>
<dbReference type="InterPro" id="IPR036390">
    <property type="entry name" value="WH_DNA-bd_sf"/>
</dbReference>
<dbReference type="CDD" id="cd00590">
    <property type="entry name" value="RRM_SF"/>
    <property type="match status" value="1"/>
</dbReference>
<dbReference type="EMBL" id="MBFT01000381">
    <property type="protein sequence ID" value="PVU92222.1"/>
    <property type="molecule type" value="Genomic_DNA"/>
</dbReference>
<dbReference type="GO" id="GO:1904868">
    <property type="term" value="P:telomerase catalytic core complex assembly"/>
    <property type="evidence" value="ECO:0007669"/>
    <property type="project" value="InterPro"/>
</dbReference>
<dbReference type="OrthoDB" id="439993at2759"/>
<dbReference type="InterPro" id="IPR035979">
    <property type="entry name" value="RBD_domain_sf"/>
</dbReference>
<dbReference type="GO" id="GO:0006396">
    <property type="term" value="P:RNA processing"/>
    <property type="evidence" value="ECO:0007669"/>
    <property type="project" value="InterPro"/>
</dbReference>
<keyword evidence="6" id="KW-0539">Nucleus</keyword>
<dbReference type="InterPro" id="IPR045537">
    <property type="entry name" value="Lar7_xRRM"/>
</dbReference>